<name>A0A815UXH6_9BILA</name>
<protein>
    <submittedName>
        <fullName evidence="1">Uncharacterized protein</fullName>
    </submittedName>
</protein>
<evidence type="ECO:0000313" key="1">
    <source>
        <dbReference type="EMBL" id="CAF1526850.1"/>
    </source>
</evidence>
<sequence>MNDRFYVYLK</sequence>
<organism evidence="1 2">
    <name type="scientific">Rotaria sordida</name>
    <dbReference type="NCBI Taxonomy" id="392033"/>
    <lineage>
        <taxon>Eukaryota</taxon>
        <taxon>Metazoa</taxon>
        <taxon>Spiralia</taxon>
        <taxon>Gnathifera</taxon>
        <taxon>Rotifera</taxon>
        <taxon>Eurotatoria</taxon>
        <taxon>Bdelloidea</taxon>
        <taxon>Philodinida</taxon>
        <taxon>Philodinidae</taxon>
        <taxon>Rotaria</taxon>
    </lineage>
</organism>
<comment type="caution">
    <text evidence="1">The sequence shown here is derived from an EMBL/GenBank/DDBJ whole genome shotgun (WGS) entry which is preliminary data.</text>
</comment>
<gene>
    <name evidence="1" type="ORF">ZHD862_LOCUS38589</name>
</gene>
<dbReference type="EMBL" id="CAJNOT010009755">
    <property type="protein sequence ID" value="CAF1526850.1"/>
    <property type="molecule type" value="Genomic_DNA"/>
</dbReference>
<reference evidence="1" key="1">
    <citation type="submission" date="2021-02" db="EMBL/GenBank/DDBJ databases">
        <authorList>
            <person name="Nowell W R."/>
        </authorList>
    </citation>
    <scope>NUCLEOTIDE SEQUENCE</scope>
</reference>
<evidence type="ECO:0000313" key="2">
    <source>
        <dbReference type="Proteomes" id="UP000663864"/>
    </source>
</evidence>
<accession>A0A815UXH6</accession>
<dbReference type="Proteomes" id="UP000663864">
    <property type="component" value="Unassembled WGS sequence"/>
</dbReference>
<feature type="non-terminal residue" evidence="1">
    <location>
        <position position="10"/>
    </location>
</feature>
<proteinExistence type="predicted"/>